<dbReference type="PANTHER" id="PTHR37423">
    <property type="entry name" value="SOLUBLE LYTIC MUREIN TRANSGLYCOSYLASE-RELATED"/>
    <property type="match status" value="1"/>
</dbReference>
<dbReference type="InterPro" id="IPR023346">
    <property type="entry name" value="Lysozyme-like_dom_sf"/>
</dbReference>
<dbReference type="Gene3D" id="1.25.20.10">
    <property type="entry name" value="Bacterial muramidases"/>
    <property type="match status" value="1"/>
</dbReference>
<dbReference type="PANTHER" id="PTHR37423:SF5">
    <property type="entry name" value="SOLUBLE LYTIC MUREIN TRANSGLYCOSYLASE"/>
    <property type="match status" value="1"/>
</dbReference>
<dbReference type="SUPFAM" id="SSF53955">
    <property type="entry name" value="Lysozyme-like"/>
    <property type="match status" value="1"/>
</dbReference>
<evidence type="ECO:0000256" key="3">
    <source>
        <dbReference type="SAM" id="SignalP"/>
    </source>
</evidence>
<dbReference type="SUPFAM" id="SSF48435">
    <property type="entry name" value="Bacterial muramidases"/>
    <property type="match status" value="1"/>
</dbReference>
<gene>
    <name evidence="6" type="ORF">QU481_01245</name>
</gene>
<dbReference type="InterPro" id="IPR012289">
    <property type="entry name" value="Lytic_TGlycosylase_superhlx_L"/>
</dbReference>
<protein>
    <submittedName>
        <fullName evidence="6">Transglycosylase SLT domain-containing protein</fullName>
    </submittedName>
</protein>
<evidence type="ECO:0000259" key="5">
    <source>
        <dbReference type="Pfam" id="PF14718"/>
    </source>
</evidence>
<sequence length="622" mass="69278">MQFLPALMAVTLAAPAFAAVDDQVIAARDAWRRNDIATLNSIAATITPGQTLSAYPAYWAALKAVDSDDDVQPQAFLNSQPDSAMTERVRNEWLKKLGKREDWVTFSREWPKLAPEGSDEESRCYNDLYALRQGRSTANYDAFLASRQIPDGCTTLIVAAANKGVLSQDWVLRRVRLLLAANYLTAARQLAAMTLLPVDLTQLSRSYTDLSTSGGQEAVLYDIVSRARGGNIDGAASQLLSVQNQLSKERTAFAWGQLALFSAKKLEMGQALQWFDRADPNQLTDEQWEWWGRAALRTQQWPTLDRVIAQMPDRLSSSNTWQYWKARSLKAQGRENEARPLFAKVSNSGRNFYALLSLDELGTSMASDSRTEKASGKEVAAVAAEPAVQRSLALFNLSENYRKPELREDARREWRWAMRGKSDQQLLAAAELAKQQSFLDMAIYSADRTVNVHDYSLRYLTPYRDITHRYANLIGVDEAWVYGLIRQESRFVSVARSGVGASGLMQLMPSTAKWVAGKIGLGSYAVNNIDTNIQMGTWYLSYVLDKLGQEVLATAAYNAGPSRAKAWQADVPMEGAVYAETIPFTETREYVQKVMTNAAYYASGFGEGPQSLKRRIGIIPAK</sequence>
<evidence type="ECO:0000313" key="7">
    <source>
        <dbReference type="Proteomes" id="UP001168540"/>
    </source>
</evidence>
<evidence type="ECO:0000256" key="2">
    <source>
        <dbReference type="ARBA" id="ARBA00022729"/>
    </source>
</evidence>
<dbReference type="InterPro" id="IPR008258">
    <property type="entry name" value="Transglycosylase_SLT_dom_1"/>
</dbReference>
<feature type="signal peptide" evidence="3">
    <location>
        <begin position="1"/>
        <end position="18"/>
    </location>
</feature>
<evidence type="ECO:0000256" key="1">
    <source>
        <dbReference type="ARBA" id="ARBA00007734"/>
    </source>
</evidence>
<proteinExistence type="inferred from homology"/>
<dbReference type="Proteomes" id="UP001168540">
    <property type="component" value="Unassembled WGS sequence"/>
</dbReference>
<feature type="domain" description="Lytic transglycosylase superhelical linker" evidence="5">
    <location>
        <begin position="407"/>
        <end position="443"/>
    </location>
</feature>
<dbReference type="EMBL" id="JAUEDK010000002">
    <property type="protein sequence ID" value="MDN0073524.1"/>
    <property type="molecule type" value="Genomic_DNA"/>
</dbReference>
<dbReference type="Pfam" id="PF14718">
    <property type="entry name" value="SLT_L"/>
    <property type="match status" value="1"/>
</dbReference>
<dbReference type="InterPro" id="IPR008939">
    <property type="entry name" value="Lytic_TGlycosylase_superhlx_U"/>
</dbReference>
<dbReference type="Gene3D" id="1.10.530.10">
    <property type="match status" value="1"/>
</dbReference>
<keyword evidence="7" id="KW-1185">Reference proteome</keyword>
<feature type="domain" description="Transglycosylase SLT" evidence="4">
    <location>
        <begin position="475"/>
        <end position="570"/>
    </location>
</feature>
<comment type="similarity">
    <text evidence="1">Belongs to the transglycosylase Slt family.</text>
</comment>
<dbReference type="Gene3D" id="1.10.1240.20">
    <property type="entry name" value="Lytic transglycosylase, superhelical linker domain"/>
    <property type="match status" value="1"/>
</dbReference>
<dbReference type="CDD" id="cd13401">
    <property type="entry name" value="Slt70-like"/>
    <property type="match status" value="1"/>
</dbReference>
<evidence type="ECO:0000313" key="6">
    <source>
        <dbReference type="EMBL" id="MDN0073524.1"/>
    </source>
</evidence>
<accession>A0ABT7XIX8</accession>
<feature type="chain" id="PRO_5045644539" evidence="3">
    <location>
        <begin position="19"/>
        <end position="622"/>
    </location>
</feature>
<dbReference type="RefSeq" id="WP_289828050.1">
    <property type="nucleotide sequence ID" value="NZ_JAUEDK010000002.1"/>
</dbReference>
<organism evidence="6 7">
    <name type="scientific">Crenobacter oryzisoli</name>
    <dbReference type="NCBI Taxonomy" id="3056844"/>
    <lineage>
        <taxon>Bacteria</taxon>
        <taxon>Pseudomonadati</taxon>
        <taxon>Pseudomonadota</taxon>
        <taxon>Betaproteobacteria</taxon>
        <taxon>Neisseriales</taxon>
        <taxon>Neisseriaceae</taxon>
        <taxon>Crenobacter</taxon>
    </lineage>
</organism>
<evidence type="ECO:0000259" key="4">
    <source>
        <dbReference type="Pfam" id="PF01464"/>
    </source>
</evidence>
<reference evidence="6" key="1">
    <citation type="submission" date="2023-06" db="EMBL/GenBank/DDBJ databases">
        <authorList>
            <person name="Zhang S."/>
        </authorList>
    </citation>
    <scope>NUCLEOTIDE SEQUENCE</scope>
    <source>
        <strain evidence="6">SG2303</strain>
    </source>
</reference>
<dbReference type="Pfam" id="PF01464">
    <property type="entry name" value="SLT"/>
    <property type="match status" value="1"/>
</dbReference>
<name>A0ABT7XIX8_9NEIS</name>
<comment type="caution">
    <text evidence="6">The sequence shown here is derived from an EMBL/GenBank/DDBJ whole genome shotgun (WGS) entry which is preliminary data.</text>
</comment>
<dbReference type="InterPro" id="IPR037061">
    <property type="entry name" value="Lytic_TGlycoase_superhlx_L_sf"/>
</dbReference>
<keyword evidence="2 3" id="KW-0732">Signal</keyword>